<evidence type="ECO:0000256" key="3">
    <source>
        <dbReference type="ARBA" id="ARBA00022691"/>
    </source>
</evidence>
<dbReference type="PANTHER" id="PTHR35897">
    <property type="entry name" value="METHYLTRANSFERASE AUSD"/>
    <property type="match status" value="1"/>
</dbReference>
<evidence type="ECO:0000256" key="1">
    <source>
        <dbReference type="ARBA" id="ARBA00005179"/>
    </source>
</evidence>
<evidence type="ECO:0000256" key="4">
    <source>
        <dbReference type="ARBA" id="ARBA00038314"/>
    </source>
</evidence>
<keyword evidence="3" id="KW-0949">S-adenosyl-L-methionine</keyword>
<gene>
    <name evidence="5" type="ORF">VTL71DRAFT_747</name>
</gene>
<keyword evidence="2" id="KW-0808">Transferase</keyword>
<evidence type="ECO:0000313" key="5">
    <source>
        <dbReference type="EMBL" id="KAL2075804.1"/>
    </source>
</evidence>
<keyword evidence="6" id="KW-1185">Reference proteome</keyword>
<organism evidence="5 6">
    <name type="scientific">Oculimacula yallundae</name>
    <dbReference type="NCBI Taxonomy" id="86028"/>
    <lineage>
        <taxon>Eukaryota</taxon>
        <taxon>Fungi</taxon>
        <taxon>Dikarya</taxon>
        <taxon>Ascomycota</taxon>
        <taxon>Pezizomycotina</taxon>
        <taxon>Leotiomycetes</taxon>
        <taxon>Helotiales</taxon>
        <taxon>Ploettnerulaceae</taxon>
        <taxon>Oculimacula</taxon>
    </lineage>
</organism>
<dbReference type="PANTHER" id="PTHR35897:SF1">
    <property type="entry name" value="METHYLTRANSFERASE AUSD"/>
    <property type="match status" value="1"/>
</dbReference>
<dbReference type="InterPro" id="IPR051654">
    <property type="entry name" value="Meroterpenoid_MTases"/>
</dbReference>
<dbReference type="InterPro" id="IPR029063">
    <property type="entry name" value="SAM-dependent_MTases_sf"/>
</dbReference>
<dbReference type="Proteomes" id="UP001595075">
    <property type="component" value="Unassembled WGS sequence"/>
</dbReference>
<protein>
    <recommendedName>
        <fullName evidence="7">Methyltransferase domain-containing protein</fullName>
    </recommendedName>
</protein>
<dbReference type="EMBL" id="JAZHXI010000001">
    <property type="protein sequence ID" value="KAL2075804.1"/>
    <property type="molecule type" value="Genomic_DNA"/>
</dbReference>
<accession>A0ABR4D0Y6</accession>
<evidence type="ECO:0008006" key="7">
    <source>
        <dbReference type="Google" id="ProtNLM"/>
    </source>
</evidence>
<comment type="pathway">
    <text evidence="1">Secondary metabolite biosynthesis.</text>
</comment>
<proteinExistence type="inferred from homology"/>
<name>A0ABR4D0Y6_9HELO</name>
<evidence type="ECO:0000256" key="2">
    <source>
        <dbReference type="ARBA" id="ARBA00022679"/>
    </source>
</evidence>
<sequence>MPSSNLPATSRENENIWPTPTISSLNNKQLALFYGYSQIPSNYIIDHILAVRTKAWEIHPRPYIGQLRFLDLTLSASPSYPKILNLLNNDSDAKLLDLGCCFGQDIRKLIHDGLGFDCFLDRGKIGATFLIANIFDLESPLKALEGKMSVVSTGLFLHQFNIDEQRVACERIVALLKPEKGALVVGQQVGSLTLSDVAFRGGKSVTRHCEETFRELWEEVGEKTGSRWTVSAKLDEGLGWNIGEGTGAWDDPDTRRLCFEVKRLA</sequence>
<comment type="similarity">
    <text evidence="4">Belongs to the class I-like SAM-binding methyltransferase superfamily.</text>
</comment>
<reference evidence="5 6" key="1">
    <citation type="journal article" date="2024" name="Commun. Biol.">
        <title>Comparative genomic analysis of thermophilic fungi reveals convergent evolutionary adaptations and gene losses.</title>
        <authorList>
            <person name="Steindorff A.S."/>
            <person name="Aguilar-Pontes M.V."/>
            <person name="Robinson A.J."/>
            <person name="Andreopoulos B."/>
            <person name="LaButti K."/>
            <person name="Kuo A."/>
            <person name="Mondo S."/>
            <person name="Riley R."/>
            <person name="Otillar R."/>
            <person name="Haridas S."/>
            <person name="Lipzen A."/>
            <person name="Grimwood J."/>
            <person name="Schmutz J."/>
            <person name="Clum A."/>
            <person name="Reid I.D."/>
            <person name="Moisan M.C."/>
            <person name="Butler G."/>
            <person name="Nguyen T.T.M."/>
            <person name="Dewar K."/>
            <person name="Conant G."/>
            <person name="Drula E."/>
            <person name="Henrissat B."/>
            <person name="Hansel C."/>
            <person name="Singer S."/>
            <person name="Hutchinson M.I."/>
            <person name="de Vries R.P."/>
            <person name="Natvig D.O."/>
            <person name="Powell A.J."/>
            <person name="Tsang A."/>
            <person name="Grigoriev I.V."/>
        </authorList>
    </citation>
    <scope>NUCLEOTIDE SEQUENCE [LARGE SCALE GENOMIC DNA]</scope>
    <source>
        <strain evidence="5 6">CBS 494.80</strain>
    </source>
</reference>
<evidence type="ECO:0000313" key="6">
    <source>
        <dbReference type="Proteomes" id="UP001595075"/>
    </source>
</evidence>
<dbReference type="SUPFAM" id="SSF53335">
    <property type="entry name" value="S-adenosyl-L-methionine-dependent methyltransferases"/>
    <property type="match status" value="1"/>
</dbReference>
<comment type="caution">
    <text evidence="5">The sequence shown here is derived from an EMBL/GenBank/DDBJ whole genome shotgun (WGS) entry which is preliminary data.</text>
</comment>